<evidence type="ECO:0000313" key="3">
    <source>
        <dbReference type="Proteomes" id="UP000034601"/>
    </source>
</evidence>
<gene>
    <name evidence="2" type="ORF">UU29_C0005G0034</name>
</gene>
<accession>A0A0G0U2X6</accession>
<sequence length="201" mass="22461">MSQNKYYSRYYTYITPVITNKLVKSSTPYIFSVLAVTLFMIFIIRPTLSTIAQLQKNIETHKQILDQLKKKGQDLTLAKQNFDSLDPQTKERIKLALPSQAQVTSLVKSLEDSVKKEASFSALQVQSVTVYDNAAEATTSPNLGEIEFALNAQGSYQQLMATLDYLKHSSRIVTLTNIVLNKPAEGNMSLSVTGKAYLLKN</sequence>
<proteinExistence type="predicted"/>
<evidence type="ECO:0008006" key="4">
    <source>
        <dbReference type="Google" id="ProtNLM"/>
    </source>
</evidence>
<dbReference type="Proteomes" id="UP000034601">
    <property type="component" value="Unassembled WGS sequence"/>
</dbReference>
<evidence type="ECO:0000313" key="2">
    <source>
        <dbReference type="EMBL" id="KKR83453.1"/>
    </source>
</evidence>
<dbReference type="Pfam" id="PF04350">
    <property type="entry name" value="PilO"/>
    <property type="match status" value="1"/>
</dbReference>
<protein>
    <recommendedName>
        <fullName evidence="4">Pilus assembly protein, PilO</fullName>
    </recommendedName>
</protein>
<dbReference type="Gene3D" id="3.30.70.60">
    <property type="match status" value="1"/>
</dbReference>
<dbReference type="AlphaFoldDB" id="A0A0G0U2X6"/>
<dbReference type="InterPro" id="IPR014717">
    <property type="entry name" value="Transl_elong_EF1B/ribsomal_bS6"/>
</dbReference>
<dbReference type="InterPro" id="IPR007445">
    <property type="entry name" value="PilO"/>
</dbReference>
<keyword evidence="1" id="KW-0812">Transmembrane</keyword>
<dbReference type="EMBL" id="LCAB01000005">
    <property type="protein sequence ID" value="KKR83453.1"/>
    <property type="molecule type" value="Genomic_DNA"/>
</dbReference>
<comment type="caution">
    <text evidence="2">The sequence shown here is derived from an EMBL/GenBank/DDBJ whole genome shotgun (WGS) entry which is preliminary data.</text>
</comment>
<dbReference type="GO" id="GO:0043683">
    <property type="term" value="P:type IV pilus assembly"/>
    <property type="evidence" value="ECO:0007669"/>
    <property type="project" value="InterPro"/>
</dbReference>
<dbReference type="GO" id="GO:0043107">
    <property type="term" value="P:type IV pilus-dependent motility"/>
    <property type="evidence" value="ECO:0007669"/>
    <property type="project" value="InterPro"/>
</dbReference>
<organism evidence="2 3">
    <name type="scientific">Candidatus Daviesbacteria bacterium GW2011_GWA2_40_9</name>
    <dbReference type="NCBI Taxonomy" id="1618424"/>
    <lineage>
        <taxon>Bacteria</taxon>
        <taxon>Candidatus Daviesiibacteriota</taxon>
    </lineage>
</organism>
<keyword evidence="1" id="KW-0472">Membrane</keyword>
<reference evidence="2 3" key="1">
    <citation type="journal article" date="2015" name="Nature">
        <title>rRNA introns, odd ribosomes, and small enigmatic genomes across a large radiation of phyla.</title>
        <authorList>
            <person name="Brown C.T."/>
            <person name="Hug L.A."/>
            <person name="Thomas B.C."/>
            <person name="Sharon I."/>
            <person name="Castelle C.J."/>
            <person name="Singh A."/>
            <person name="Wilkins M.J."/>
            <person name="Williams K.H."/>
            <person name="Banfield J.F."/>
        </authorList>
    </citation>
    <scope>NUCLEOTIDE SEQUENCE [LARGE SCALE GENOMIC DNA]</scope>
</reference>
<name>A0A0G0U2X6_9BACT</name>
<evidence type="ECO:0000256" key="1">
    <source>
        <dbReference type="SAM" id="Phobius"/>
    </source>
</evidence>
<keyword evidence="1" id="KW-1133">Transmembrane helix</keyword>
<feature type="transmembrane region" description="Helical" evidence="1">
    <location>
        <begin position="29"/>
        <end position="48"/>
    </location>
</feature>